<evidence type="ECO:0000256" key="2">
    <source>
        <dbReference type="ARBA" id="ARBA00022603"/>
    </source>
</evidence>
<dbReference type="InterPro" id="IPR029063">
    <property type="entry name" value="SAM-dependent_MTases_sf"/>
</dbReference>
<dbReference type="Gene3D" id="3.40.50.150">
    <property type="entry name" value="Vaccinia Virus protein VP39"/>
    <property type="match status" value="1"/>
</dbReference>
<gene>
    <name evidence="5" type="ORF">MBEHAL_0815</name>
</gene>
<dbReference type="Gene3D" id="3.90.120.10">
    <property type="entry name" value="DNA Methylase, subunit A, domain 2"/>
    <property type="match status" value="1"/>
</dbReference>
<dbReference type="InterPro" id="IPR001525">
    <property type="entry name" value="C5_MeTfrase"/>
</dbReference>
<dbReference type="PROSITE" id="PS00094">
    <property type="entry name" value="C5_MTASE_1"/>
    <property type="match status" value="1"/>
</dbReference>
<protein>
    <recommendedName>
        <fullName evidence="1">DNA (cytosine-5-)-methyltransferase</fullName>
        <ecNumber evidence="1">2.1.1.37</ecNumber>
    </recommendedName>
</protein>
<evidence type="ECO:0000313" key="5">
    <source>
        <dbReference type="EMBL" id="GAD52055.1"/>
    </source>
</evidence>
<keyword evidence="4" id="KW-0949">S-adenosyl-L-methionine</keyword>
<evidence type="ECO:0000256" key="4">
    <source>
        <dbReference type="ARBA" id="ARBA00022691"/>
    </source>
</evidence>
<sequence length="293" mass="32793">MNGGDVESLYPDGAAKILSGCAPCQPFSNLNNGADVSERDDYTLLTKFGDIVEDIRPAVVSMENVPEVTNEPVYSDFMNTLFREGYQMWFDTVECPAYGIPQRRRRFVLLASRLGDISLKDPTHAPMDYPTVRDAIGDLPEVEAGETHESDPLHQSRTLVDRNLERIRQSKPGGTWRDWNPDIRLDCHKKESGQSFDSVYGRMEWDAPSPTVTTQFYNYGSGRFGHPEQDRALSLREGAILQTFPEDYEFVANGDSVEFKTIGKFVGNAVPVRLAEVVGQSIVSHLEEHDVAA</sequence>
<dbReference type="InterPro" id="IPR050390">
    <property type="entry name" value="C5-Methyltransferase"/>
</dbReference>
<name>U2YSR9_9EURY</name>
<dbReference type="EMBL" id="BATA01000013">
    <property type="protein sequence ID" value="GAD52055.1"/>
    <property type="molecule type" value="Genomic_DNA"/>
</dbReference>
<dbReference type="GO" id="GO:0003677">
    <property type="term" value="F:DNA binding"/>
    <property type="evidence" value="ECO:0007669"/>
    <property type="project" value="TreeGrafter"/>
</dbReference>
<accession>U2YSR9</accession>
<dbReference type="PANTHER" id="PTHR10629">
    <property type="entry name" value="CYTOSINE-SPECIFIC METHYLTRANSFERASE"/>
    <property type="match status" value="1"/>
</dbReference>
<proteinExistence type="predicted"/>
<dbReference type="GO" id="GO:0044027">
    <property type="term" value="P:negative regulation of gene expression via chromosomal CpG island methylation"/>
    <property type="evidence" value="ECO:0007669"/>
    <property type="project" value="TreeGrafter"/>
</dbReference>
<dbReference type="PROSITE" id="PS00095">
    <property type="entry name" value="C5_MTASE_2"/>
    <property type="match status" value="1"/>
</dbReference>
<evidence type="ECO:0000256" key="3">
    <source>
        <dbReference type="ARBA" id="ARBA00022679"/>
    </source>
</evidence>
<keyword evidence="6" id="KW-1185">Reference proteome</keyword>
<dbReference type="eggNOG" id="arCOG04157">
    <property type="taxonomic scope" value="Archaea"/>
</dbReference>
<dbReference type="GO" id="GO:0032259">
    <property type="term" value="P:methylation"/>
    <property type="evidence" value="ECO:0007669"/>
    <property type="project" value="UniProtKB-KW"/>
</dbReference>
<reference evidence="5 6" key="1">
    <citation type="submission" date="2013-09" db="EMBL/GenBank/DDBJ databases">
        <title>Whole genome sequencing of Halarchaeum acidiphilum strain MH1-52-1.</title>
        <authorList>
            <person name="Shimane Y."/>
            <person name="Minegishi H."/>
            <person name="Nishi S."/>
            <person name="Echigo A."/>
            <person name="Shuto A."/>
            <person name="Konishi M."/>
            <person name="Ito T."/>
            <person name="Ohkuma M."/>
            <person name="Ohta Y."/>
            <person name="Nagano Y."/>
            <person name="Tsubouchi T."/>
            <person name="Mori K."/>
            <person name="Usui K."/>
            <person name="Kamekura M."/>
            <person name="Usami R."/>
            <person name="Takaki Y."/>
            <person name="Hatada Y."/>
        </authorList>
    </citation>
    <scope>NUCLEOTIDE SEQUENCE [LARGE SCALE GENOMIC DNA]</scope>
    <source>
        <strain evidence="5 6">JCM 16109</strain>
    </source>
</reference>
<dbReference type="Proteomes" id="UP000016986">
    <property type="component" value="Unassembled WGS sequence"/>
</dbReference>
<keyword evidence="3 5" id="KW-0808">Transferase</keyword>
<comment type="caution">
    <text evidence="5">The sequence shown here is derived from an EMBL/GenBank/DDBJ whole genome shotgun (WGS) entry which is preliminary data.</text>
</comment>
<dbReference type="Pfam" id="PF00145">
    <property type="entry name" value="DNA_methylase"/>
    <property type="match status" value="1"/>
</dbReference>
<organism evidence="5 6">
    <name type="scientific">Halarchaeum acidiphilum MH1-52-1</name>
    <dbReference type="NCBI Taxonomy" id="1261545"/>
    <lineage>
        <taxon>Archaea</taxon>
        <taxon>Methanobacteriati</taxon>
        <taxon>Methanobacteriota</taxon>
        <taxon>Stenosarchaea group</taxon>
        <taxon>Halobacteria</taxon>
        <taxon>Halobacteriales</taxon>
        <taxon>Halobacteriaceae</taxon>
    </lineage>
</organism>
<dbReference type="EC" id="2.1.1.37" evidence="1"/>
<dbReference type="GO" id="GO:0003886">
    <property type="term" value="F:DNA (cytosine-5-)-methyltransferase activity"/>
    <property type="evidence" value="ECO:0007669"/>
    <property type="project" value="UniProtKB-EC"/>
</dbReference>
<dbReference type="AlphaFoldDB" id="U2YSR9"/>
<dbReference type="SUPFAM" id="SSF53335">
    <property type="entry name" value="S-adenosyl-L-methionine-dependent methyltransferases"/>
    <property type="match status" value="1"/>
</dbReference>
<dbReference type="PANTHER" id="PTHR10629:SF52">
    <property type="entry name" value="DNA (CYTOSINE-5)-METHYLTRANSFERASE 1"/>
    <property type="match status" value="1"/>
</dbReference>
<dbReference type="InterPro" id="IPR031303">
    <property type="entry name" value="C5_meth_CS"/>
</dbReference>
<evidence type="ECO:0000256" key="1">
    <source>
        <dbReference type="ARBA" id="ARBA00011975"/>
    </source>
</evidence>
<dbReference type="PROSITE" id="PS51679">
    <property type="entry name" value="SAM_MT_C5"/>
    <property type="match status" value="1"/>
</dbReference>
<evidence type="ECO:0000313" key="6">
    <source>
        <dbReference type="Proteomes" id="UP000016986"/>
    </source>
</evidence>
<keyword evidence="2 5" id="KW-0489">Methyltransferase</keyword>
<dbReference type="InterPro" id="IPR018117">
    <property type="entry name" value="C5_DNA_meth_AS"/>
</dbReference>